<protein>
    <recommendedName>
        <fullName evidence="3">SMP-30/Gluconolactonase/LRE-like region domain-containing protein</fullName>
    </recommendedName>
</protein>
<dbReference type="EMBL" id="CP141261">
    <property type="protein sequence ID" value="WRL67320.1"/>
    <property type="molecule type" value="Genomic_DNA"/>
</dbReference>
<accession>A0ABZ1B942</accession>
<proteinExistence type="predicted"/>
<keyword evidence="2" id="KW-1185">Reference proteome</keyword>
<evidence type="ECO:0008006" key="3">
    <source>
        <dbReference type="Google" id="ProtNLM"/>
    </source>
</evidence>
<evidence type="ECO:0000313" key="2">
    <source>
        <dbReference type="Proteomes" id="UP001324287"/>
    </source>
</evidence>
<reference evidence="1 2" key="1">
    <citation type="submission" date="2023-12" db="EMBL/GenBank/DDBJ databases">
        <title>Blastococcus brunescens sp. nov., an actonobacterium isolated from sandstone collected in sahara desert.</title>
        <authorList>
            <person name="Gtari M."/>
            <person name="Ghodhbane F."/>
        </authorList>
    </citation>
    <scope>NUCLEOTIDE SEQUENCE [LARGE SCALE GENOMIC DNA]</scope>
    <source>
        <strain evidence="1 2">BMG 8361</strain>
    </source>
</reference>
<dbReference type="SUPFAM" id="SSF63829">
    <property type="entry name" value="Calcium-dependent phosphotriesterase"/>
    <property type="match status" value="1"/>
</dbReference>
<name>A0ABZ1B942_9ACTN</name>
<dbReference type="Gene3D" id="2.120.10.30">
    <property type="entry name" value="TolB, C-terminal domain"/>
    <property type="match status" value="1"/>
</dbReference>
<dbReference type="RefSeq" id="WP_324278627.1">
    <property type="nucleotide sequence ID" value="NZ_CP141261.1"/>
</dbReference>
<sequence length="51" mass="5305">MTACALGGPQRDQLFVTTSRQGMEPGDDPLAGALFRVDTGVRGLPVRAFAG</sequence>
<dbReference type="InterPro" id="IPR011042">
    <property type="entry name" value="6-blade_b-propeller_TolB-like"/>
</dbReference>
<gene>
    <name evidence="1" type="ORF">U6N30_28910</name>
</gene>
<evidence type="ECO:0000313" key="1">
    <source>
        <dbReference type="EMBL" id="WRL67320.1"/>
    </source>
</evidence>
<dbReference type="Proteomes" id="UP001324287">
    <property type="component" value="Chromosome"/>
</dbReference>
<organism evidence="1 2">
    <name type="scientific">Blastococcus brunescens</name>
    <dbReference type="NCBI Taxonomy" id="1564165"/>
    <lineage>
        <taxon>Bacteria</taxon>
        <taxon>Bacillati</taxon>
        <taxon>Actinomycetota</taxon>
        <taxon>Actinomycetes</taxon>
        <taxon>Geodermatophilales</taxon>
        <taxon>Geodermatophilaceae</taxon>
        <taxon>Blastococcus</taxon>
    </lineage>
</organism>